<name>A0A549SD44_METSR</name>
<comment type="caution">
    <text evidence="2">The sequence shown here is derived from an EMBL/GenBank/DDBJ whole genome shotgun (WGS) entry which is preliminary data.</text>
</comment>
<gene>
    <name evidence="2" type="ORF">FM996_20235</name>
</gene>
<protein>
    <submittedName>
        <fullName evidence="2">GNAT family N-acetyltransferase</fullName>
    </submittedName>
</protein>
<dbReference type="Gene3D" id="3.40.630.30">
    <property type="match status" value="1"/>
</dbReference>
<dbReference type="Proteomes" id="UP000316781">
    <property type="component" value="Unassembled WGS sequence"/>
</dbReference>
<dbReference type="PANTHER" id="PTHR43792:SF1">
    <property type="entry name" value="N-ACETYLTRANSFERASE DOMAIN-CONTAINING PROTEIN"/>
    <property type="match status" value="1"/>
</dbReference>
<evidence type="ECO:0000313" key="3">
    <source>
        <dbReference type="Proteomes" id="UP000316781"/>
    </source>
</evidence>
<keyword evidence="2" id="KW-0808">Transferase</keyword>
<evidence type="ECO:0000259" key="1">
    <source>
        <dbReference type="PROSITE" id="PS51186"/>
    </source>
</evidence>
<dbReference type="PROSITE" id="PS51186">
    <property type="entry name" value="GNAT"/>
    <property type="match status" value="1"/>
</dbReference>
<sequence length="188" mass="21513">MEVLTFTTERLRLRGWRASDLEPFAALNADPCVMRFFSEPLDRARSDAFAHRAQQKLIERGFGLWAVEAPGVTPFLGYVGLAQPVFSAHFTPCIEIGWRLARRHWGHGYATEAAMAVLDHAFGSLGLSEIVSFTAQDNHRSRRVMERLGMRYRSSEDFDHPNIPTGRPLRRHVLYRLNRAQWTSSRTS</sequence>
<reference evidence="2 3" key="1">
    <citation type="submission" date="2019-07" db="EMBL/GenBank/DDBJ databases">
        <title>Ln-dependent methylotrophs.</title>
        <authorList>
            <person name="Tani A."/>
        </authorList>
    </citation>
    <scope>NUCLEOTIDE SEQUENCE [LARGE SCALE GENOMIC DNA]</scope>
    <source>
        <strain evidence="2 3">SM89A</strain>
    </source>
</reference>
<dbReference type="InterPro" id="IPR016181">
    <property type="entry name" value="Acyl_CoA_acyltransferase"/>
</dbReference>
<dbReference type="Pfam" id="PF13302">
    <property type="entry name" value="Acetyltransf_3"/>
    <property type="match status" value="1"/>
</dbReference>
<dbReference type="AlphaFoldDB" id="A0A549SD44"/>
<dbReference type="InterPro" id="IPR000182">
    <property type="entry name" value="GNAT_dom"/>
</dbReference>
<proteinExistence type="predicted"/>
<organism evidence="2 3">
    <name type="scientific">Methylosinus sporium</name>
    <dbReference type="NCBI Taxonomy" id="428"/>
    <lineage>
        <taxon>Bacteria</taxon>
        <taxon>Pseudomonadati</taxon>
        <taxon>Pseudomonadota</taxon>
        <taxon>Alphaproteobacteria</taxon>
        <taxon>Hyphomicrobiales</taxon>
        <taxon>Methylocystaceae</taxon>
        <taxon>Methylosinus</taxon>
    </lineage>
</organism>
<dbReference type="GO" id="GO:0016747">
    <property type="term" value="F:acyltransferase activity, transferring groups other than amino-acyl groups"/>
    <property type="evidence" value="ECO:0007669"/>
    <property type="project" value="InterPro"/>
</dbReference>
<feature type="domain" description="N-acetyltransferase" evidence="1">
    <location>
        <begin position="11"/>
        <end position="180"/>
    </location>
</feature>
<accession>A0A549SD44</accession>
<dbReference type="PANTHER" id="PTHR43792">
    <property type="entry name" value="GNAT FAMILY, PUTATIVE (AFU_ORTHOLOGUE AFUA_3G00765)-RELATED-RELATED"/>
    <property type="match status" value="1"/>
</dbReference>
<dbReference type="InterPro" id="IPR051531">
    <property type="entry name" value="N-acetyltransferase"/>
</dbReference>
<dbReference type="SUPFAM" id="SSF55729">
    <property type="entry name" value="Acyl-CoA N-acyltransferases (Nat)"/>
    <property type="match status" value="1"/>
</dbReference>
<evidence type="ECO:0000313" key="2">
    <source>
        <dbReference type="EMBL" id="TRL24686.1"/>
    </source>
</evidence>
<dbReference type="RefSeq" id="WP_142864530.1">
    <property type="nucleotide sequence ID" value="NZ_VJMF01000105.1"/>
</dbReference>
<dbReference type="EMBL" id="VJMF01000105">
    <property type="protein sequence ID" value="TRL24686.1"/>
    <property type="molecule type" value="Genomic_DNA"/>
</dbReference>